<sequence length="39" mass="4440">MSGFRSPTAHRRSSCSGVSPDIIIHRKVLYGKDFFYIIP</sequence>
<comment type="caution">
    <text evidence="1">The sequence shown here is derived from an EMBL/GenBank/DDBJ whole genome shotgun (WGS) entry which is preliminary data.</text>
</comment>
<dbReference type="Proteomes" id="UP000005561">
    <property type="component" value="Unassembled WGS sequence"/>
</dbReference>
<gene>
    <name evidence="1" type="ORF">BRYFOR_07334</name>
</gene>
<accession>C6LFD3</accession>
<evidence type="ECO:0000313" key="2">
    <source>
        <dbReference type="Proteomes" id="UP000005561"/>
    </source>
</evidence>
<proteinExistence type="predicted"/>
<dbReference type="AlphaFoldDB" id="C6LFD3"/>
<evidence type="ECO:0000313" key="1">
    <source>
        <dbReference type="EMBL" id="EET60517.1"/>
    </source>
</evidence>
<protein>
    <submittedName>
        <fullName evidence="1">Uncharacterized protein</fullName>
    </submittedName>
</protein>
<name>C6LFD3_9FIRM</name>
<organism evidence="1 2">
    <name type="scientific">Marvinbryantia formatexigens DSM 14469</name>
    <dbReference type="NCBI Taxonomy" id="478749"/>
    <lineage>
        <taxon>Bacteria</taxon>
        <taxon>Bacillati</taxon>
        <taxon>Bacillota</taxon>
        <taxon>Clostridia</taxon>
        <taxon>Lachnospirales</taxon>
        <taxon>Lachnospiraceae</taxon>
        <taxon>Marvinbryantia</taxon>
    </lineage>
</organism>
<keyword evidence="2" id="KW-1185">Reference proteome</keyword>
<reference evidence="1" key="1">
    <citation type="submission" date="2009-07" db="EMBL/GenBank/DDBJ databases">
        <authorList>
            <person name="Weinstock G."/>
            <person name="Sodergren E."/>
            <person name="Clifton S."/>
            <person name="Fulton L."/>
            <person name="Fulton B."/>
            <person name="Courtney L."/>
            <person name="Fronick C."/>
            <person name="Harrison M."/>
            <person name="Strong C."/>
            <person name="Farmer C."/>
            <person name="Delahaunty K."/>
            <person name="Markovic C."/>
            <person name="Hall O."/>
            <person name="Minx P."/>
            <person name="Tomlinson C."/>
            <person name="Mitreva M."/>
            <person name="Nelson J."/>
            <person name="Hou S."/>
            <person name="Wollam A."/>
            <person name="Pepin K.H."/>
            <person name="Johnson M."/>
            <person name="Bhonagiri V."/>
            <person name="Nash W.E."/>
            <person name="Warren W."/>
            <person name="Chinwalla A."/>
            <person name="Mardis E.R."/>
            <person name="Wilson R.K."/>
        </authorList>
    </citation>
    <scope>NUCLEOTIDE SEQUENCE [LARGE SCALE GENOMIC DNA]</scope>
    <source>
        <strain evidence="1">DSM 14469</strain>
    </source>
</reference>
<dbReference type="EMBL" id="ACCL02000010">
    <property type="protein sequence ID" value="EET60517.1"/>
    <property type="molecule type" value="Genomic_DNA"/>
</dbReference>